<dbReference type="EMBL" id="JACHIN010000009">
    <property type="protein sequence ID" value="MBB5080821.1"/>
    <property type="molecule type" value="Genomic_DNA"/>
</dbReference>
<keyword evidence="1" id="KW-0812">Transmembrane</keyword>
<sequence>MSRLERRYRLLLRAYPDGYRADYGDELLDVLLTTAEPDRALPPLREAAALVKGGIRTRILQSAHGPAWADGLHLAVTVLSLLNLALLIPYASTIPLWVGVAAAAFLATLLGRVRLAIPLAALLSVKTLAITLAKPWLDETLLPVFPDGPWQSMPTLYAGGGPIAPAVANGLLILGLVALAIRGETLHRRSWWWLAAVPLAVGADPAWRDIVEAAPSAMLRVGLETALLLAACYAGHVTADHRWSIATAVYTLHSTVVLAESFTLVAVTRQESAHWALVLLLTLVAAVLPFRTRRNVLL</sequence>
<comment type="caution">
    <text evidence="2">The sequence shown here is derived from an EMBL/GenBank/DDBJ whole genome shotgun (WGS) entry which is preliminary data.</text>
</comment>
<feature type="transmembrane region" description="Helical" evidence="1">
    <location>
        <begin position="94"/>
        <end position="110"/>
    </location>
</feature>
<dbReference type="AlphaFoldDB" id="A0A7W8A722"/>
<feature type="transmembrane region" description="Helical" evidence="1">
    <location>
        <begin position="157"/>
        <end position="179"/>
    </location>
</feature>
<reference evidence="2 3" key="1">
    <citation type="submission" date="2020-08" db="EMBL/GenBank/DDBJ databases">
        <title>Genomic Encyclopedia of Type Strains, Phase IV (KMG-IV): sequencing the most valuable type-strain genomes for metagenomic binning, comparative biology and taxonomic classification.</title>
        <authorList>
            <person name="Goeker M."/>
        </authorList>
    </citation>
    <scope>NUCLEOTIDE SEQUENCE [LARGE SCALE GENOMIC DNA]</scope>
    <source>
        <strain evidence="2 3">DSM 45385</strain>
    </source>
</reference>
<feature type="transmembrane region" description="Helical" evidence="1">
    <location>
        <begin position="273"/>
        <end position="290"/>
    </location>
</feature>
<evidence type="ECO:0000313" key="2">
    <source>
        <dbReference type="EMBL" id="MBB5080821.1"/>
    </source>
</evidence>
<dbReference type="RefSeq" id="WP_184967619.1">
    <property type="nucleotide sequence ID" value="NZ_JACHIN010000009.1"/>
</dbReference>
<keyword evidence="1" id="KW-0472">Membrane</keyword>
<protein>
    <submittedName>
        <fullName evidence="2">Uncharacterized protein</fullName>
    </submittedName>
</protein>
<feature type="transmembrane region" description="Helical" evidence="1">
    <location>
        <begin position="117"/>
        <end position="137"/>
    </location>
</feature>
<name>A0A7W8A722_9ACTN</name>
<proteinExistence type="predicted"/>
<keyword evidence="1" id="KW-1133">Transmembrane helix</keyword>
<keyword evidence="3" id="KW-1185">Reference proteome</keyword>
<evidence type="ECO:0000256" key="1">
    <source>
        <dbReference type="SAM" id="Phobius"/>
    </source>
</evidence>
<feature type="transmembrane region" description="Helical" evidence="1">
    <location>
        <begin position="245"/>
        <end position="267"/>
    </location>
</feature>
<accession>A0A7W8A722</accession>
<evidence type="ECO:0000313" key="3">
    <source>
        <dbReference type="Proteomes" id="UP000568380"/>
    </source>
</evidence>
<dbReference type="Proteomes" id="UP000568380">
    <property type="component" value="Unassembled WGS sequence"/>
</dbReference>
<organism evidence="2 3">
    <name type="scientific">Nonomuraea endophytica</name>
    <dbReference type="NCBI Taxonomy" id="714136"/>
    <lineage>
        <taxon>Bacteria</taxon>
        <taxon>Bacillati</taxon>
        <taxon>Actinomycetota</taxon>
        <taxon>Actinomycetes</taxon>
        <taxon>Streptosporangiales</taxon>
        <taxon>Streptosporangiaceae</taxon>
        <taxon>Nonomuraea</taxon>
    </lineage>
</organism>
<gene>
    <name evidence="2" type="ORF">HNR40_006310</name>
</gene>